<proteinExistence type="inferred from homology"/>
<dbReference type="SUPFAM" id="SSF82866">
    <property type="entry name" value="Multidrug efflux transporter AcrB transmembrane domain"/>
    <property type="match status" value="1"/>
</dbReference>
<evidence type="ECO:0000259" key="11">
    <source>
        <dbReference type="Pfam" id="PF02355"/>
    </source>
</evidence>
<feature type="region of interest" description="Disordered" evidence="10">
    <location>
        <begin position="295"/>
        <end position="314"/>
    </location>
</feature>
<feature type="transmembrane region" description="Helical" evidence="9">
    <location>
        <begin position="237"/>
        <end position="255"/>
    </location>
</feature>
<gene>
    <name evidence="9" type="primary">secF</name>
    <name evidence="12" type="ORF">AB840_11695</name>
</gene>
<keyword evidence="13" id="KW-1185">Reference proteome</keyword>
<dbReference type="NCBIfam" id="TIGR00916">
    <property type="entry name" value="2A0604s01"/>
    <property type="match status" value="1"/>
</dbReference>
<keyword evidence="4 9" id="KW-0812">Transmembrane</keyword>
<comment type="subunit">
    <text evidence="9">Forms a complex with SecD. Part of the essential Sec protein translocation apparatus which comprises SecA, SecYEG and auxiliary proteins SecDF. Other proteins may also be involved.</text>
</comment>
<dbReference type="GO" id="GO:0065002">
    <property type="term" value="P:intracellular protein transmembrane transport"/>
    <property type="evidence" value="ECO:0007669"/>
    <property type="project" value="UniProtKB-UniRule"/>
</dbReference>
<accession>A0A0J6WUC1</accession>
<feature type="transmembrane region" description="Helical" evidence="9">
    <location>
        <begin position="12"/>
        <end position="32"/>
    </location>
</feature>
<evidence type="ECO:0000313" key="13">
    <source>
        <dbReference type="Proteomes" id="UP000036503"/>
    </source>
</evidence>
<dbReference type="RefSeq" id="WP_048515028.1">
    <property type="nucleotide sequence ID" value="NZ_FUXD01000039.1"/>
</dbReference>
<keyword evidence="6 9" id="KW-1133">Transmembrane helix</keyword>
<dbReference type="PRINTS" id="PR01755">
    <property type="entry name" value="SECFTRNLCASE"/>
</dbReference>
<dbReference type="PANTHER" id="PTHR30081:SF8">
    <property type="entry name" value="PROTEIN TRANSLOCASE SUBUNIT SECF"/>
    <property type="match status" value="1"/>
</dbReference>
<dbReference type="GO" id="GO:0006605">
    <property type="term" value="P:protein targeting"/>
    <property type="evidence" value="ECO:0007669"/>
    <property type="project" value="UniProtKB-UniRule"/>
</dbReference>
<comment type="subcellular location">
    <subcellularLocation>
        <location evidence="1 9">Cell membrane</location>
        <topology evidence="1 9">Multi-pass membrane protein</topology>
    </subcellularLocation>
</comment>
<evidence type="ECO:0000256" key="6">
    <source>
        <dbReference type="ARBA" id="ARBA00022989"/>
    </source>
</evidence>
<keyword evidence="3 9" id="KW-1003">Cell membrane</keyword>
<dbReference type="Pfam" id="PF07549">
    <property type="entry name" value="Sec_GG"/>
    <property type="match status" value="1"/>
</dbReference>
<dbReference type="GO" id="GO:0043952">
    <property type="term" value="P:protein transport by the Sec complex"/>
    <property type="evidence" value="ECO:0007669"/>
    <property type="project" value="UniProtKB-UniRule"/>
</dbReference>
<dbReference type="Gene3D" id="1.20.1640.10">
    <property type="entry name" value="Multidrug efflux transporter AcrB transmembrane domain"/>
    <property type="match status" value="1"/>
</dbReference>
<keyword evidence="8 9" id="KW-0472">Membrane</keyword>
<dbReference type="PANTHER" id="PTHR30081">
    <property type="entry name" value="PROTEIN-EXPORT MEMBRANE PROTEIN SEC"/>
    <property type="match status" value="1"/>
</dbReference>
<comment type="function">
    <text evidence="9">Part of the Sec protein translocase complex. Interacts with the SecYEG preprotein conducting channel. SecDF uses the proton motive force (PMF) to complete protein translocation after the ATP-dependent function of SecA.</text>
</comment>
<dbReference type="InterPro" id="IPR005665">
    <property type="entry name" value="SecF_bac"/>
</dbReference>
<feature type="transmembrane region" description="Helical" evidence="9">
    <location>
        <begin position="184"/>
        <end position="205"/>
    </location>
</feature>
<evidence type="ECO:0000256" key="8">
    <source>
        <dbReference type="ARBA" id="ARBA00023136"/>
    </source>
</evidence>
<evidence type="ECO:0000256" key="5">
    <source>
        <dbReference type="ARBA" id="ARBA00022927"/>
    </source>
</evidence>
<evidence type="ECO:0000256" key="10">
    <source>
        <dbReference type="SAM" id="MobiDB-lite"/>
    </source>
</evidence>
<keyword evidence="2 9" id="KW-0813">Transport</keyword>
<dbReference type="STRING" id="39029.BSR42_07090"/>
<comment type="caution">
    <text evidence="12">The sequence shown here is derived from an EMBL/GenBank/DDBJ whole genome shotgun (WGS) entry which is preliminary data.</text>
</comment>
<dbReference type="EMBL" id="LEKT01000046">
    <property type="protein sequence ID" value="KMO85783.1"/>
    <property type="molecule type" value="Genomic_DNA"/>
</dbReference>
<feature type="compositionally biased region" description="Basic and acidic residues" evidence="10">
    <location>
        <begin position="304"/>
        <end position="314"/>
    </location>
</feature>
<evidence type="ECO:0000256" key="3">
    <source>
        <dbReference type="ARBA" id="ARBA00022475"/>
    </source>
</evidence>
<evidence type="ECO:0000256" key="1">
    <source>
        <dbReference type="ARBA" id="ARBA00004651"/>
    </source>
</evidence>
<reference evidence="12 13" key="1">
    <citation type="submission" date="2015-06" db="EMBL/GenBank/DDBJ databases">
        <title>Draft genome sequence of beer spoilage bacterium Megasphaera cerevisiae type strain 20462.</title>
        <authorList>
            <person name="Kutumbaka K."/>
            <person name="Pasmowitz J."/>
            <person name="Mategko J."/>
            <person name="Reyes D."/>
            <person name="Friedrich A."/>
            <person name="Han S."/>
            <person name="Martens-Habbena W."/>
            <person name="Neal-McKinney J."/>
            <person name="Janagama H.K."/>
            <person name="Nadala C."/>
            <person name="Samadpour M."/>
        </authorList>
    </citation>
    <scope>NUCLEOTIDE SEQUENCE [LARGE SCALE GENOMIC DNA]</scope>
    <source>
        <strain evidence="12 13">DSM 20462</strain>
    </source>
</reference>
<evidence type="ECO:0000313" key="12">
    <source>
        <dbReference type="EMBL" id="KMO85783.1"/>
    </source>
</evidence>
<evidence type="ECO:0000256" key="2">
    <source>
        <dbReference type="ARBA" id="ARBA00022448"/>
    </source>
</evidence>
<evidence type="ECO:0000256" key="7">
    <source>
        <dbReference type="ARBA" id="ARBA00023010"/>
    </source>
</evidence>
<sequence>MKFDIVAHKKWWFTLSSVLVVLSLVSIFIHGFNFGIDYTGGTILDMQFKQPVTVAQVRDVVDHSDMNIGNSVIQLSGVTDQSSSQDVMIRMRNLSSDESKALSDKLSSALGGAEIKRTESVGAVIGSEVTKNAILNLAVAFIALAAYISFRFEYKIAVSALVSILHDLIMVLGFFSFFHLEIDASFLAAILTVVGYSMNEAVVIFDRVRENTRTHRRTDTYEQLAHDSISQSIHRSIYTLTTVLFACGALHFFGGESTKNFSLVMLIGFISGAYSSICVDTSLWVVWKNRTSHRRGADDEEDEEKKSAEAADHV</sequence>
<comment type="similarity">
    <text evidence="9">Belongs to the SecD/SecF family. SecF subfamily.</text>
</comment>
<name>A0A0J6WUC1_9FIRM</name>
<protein>
    <recommendedName>
        <fullName evidence="9">Protein-export membrane protein SecF</fullName>
    </recommendedName>
</protein>
<dbReference type="PATRIC" id="fig|1122219.3.peg.2296"/>
<feature type="domain" description="Protein export membrane protein SecD/SecF C-terminal" evidence="11">
    <location>
        <begin position="110"/>
        <end position="289"/>
    </location>
</feature>
<feature type="transmembrane region" description="Helical" evidence="9">
    <location>
        <begin position="157"/>
        <end position="178"/>
    </location>
</feature>
<keyword evidence="5 9" id="KW-0653">Protein transport</keyword>
<dbReference type="GO" id="GO:0005886">
    <property type="term" value="C:plasma membrane"/>
    <property type="evidence" value="ECO:0007669"/>
    <property type="project" value="UniProtKB-SubCell"/>
</dbReference>
<evidence type="ECO:0000256" key="9">
    <source>
        <dbReference type="HAMAP-Rule" id="MF_01464"/>
    </source>
</evidence>
<feature type="transmembrane region" description="Helical" evidence="9">
    <location>
        <begin position="261"/>
        <end position="287"/>
    </location>
</feature>
<evidence type="ECO:0000256" key="4">
    <source>
        <dbReference type="ARBA" id="ARBA00022692"/>
    </source>
</evidence>
<dbReference type="Proteomes" id="UP000036503">
    <property type="component" value="Unassembled WGS sequence"/>
</dbReference>
<feature type="transmembrane region" description="Helical" evidence="9">
    <location>
        <begin position="133"/>
        <end position="150"/>
    </location>
</feature>
<dbReference type="AlphaFoldDB" id="A0A0J6WUC1"/>
<dbReference type="NCBIfam" id="TIGR00966">
    <property type="entry name" value="transloc_SecF"/>
    <property type="match status" value="1"/>
</dbReference>
<dbReference type="InterPro" id="IPR048634">
    <property type="entry name" value="SecD_SecF_C"/>
</dbReference>
<dbReference type="InParanoid" id="A0A0J6WUC1"/>
<dbReference type="InterPro" id="IPR022645">
    <property type="entry name" value="SecD/SecF_bac"/>
</dbReference>
<dbReference type="InterPro" id="IPR022813">
    <property type="entry name" value="SecD/SecF_arch_bac"/>
</dbReference>
<keyword evidence="7 9" id="KW-0811">Translocation</keyword>
<dbReference type="InterPro" id="IPR055344">
    <property type="entry name" value="SecD_SecF_C_bact"/>
</dbReference>
<organism evidence="12 13">
    <name type="scientific">Megasphaera cerevisiae DSM 20462</name>
    <dbReference type="NCBI Taxonomy" id="1122219"/>
    <lineage>
        <taxon>Bacteria</taxon>
        <taxon>Bacillati</taxon>
        <taxon>Bacillota</taxon>
        <taxon>Negativicutes</taxon>
        <taxon>Veillonellales</taxon>
        <taxon>Veillonellaceae</taxon>
        <taxon>Megasphaera</taxon>
    </lineage>
</organism>
<dbReference type="InterPro" id="IPR022646">
    <property type="entry name" value="SecD/SecF_CS"/>
</dbReference>
<dbReference type="HAMAP" id="MF_01464_B">
    <property type="entry name" value="SecF_B"/>
    <property type="match status" value="1"/>
</dbReference>
<dbReference type="GO" id="GO:0015450">
    <property type="term" value="F:protein-transporting ATPase activity"/>
    <property type="evidence" value="ECO:0007669"/>
    <property type="project" value="InterPro"/>
</dbReference>
<dbReference type="Pfam" id="PF02355">
    <property type="entry name" value="SecD_SecF_C"/>
    <property type="match status" value="1"/>
</dbReference>
<dbReference type="OrthoDB" id="9805019at2"/>